<sequence length="169" mass="19268">MPETNITTILTELKKHQLPLWHEFPDFNLYMDQLVSLSNRYIEPLTGNKITPSMVNSYVKKKIMSKPLKKKYQAEHMAELLVISLLKTVYALDTVRTGLQFTKAKYGSAIAYDHFANYFNELLSTITIVDDDISNISPKDSIPVVEQFAIQAVLYKKIGEKLISDLPQG</sequence>
<accession>A0A7H9EL70</accession>
<proteinExistence type="predicted"/>
<dbReference type="PANTHER" id="PTHR40056:SF1">
    <property type="entry name" value="DUF1836 DOMAIN-CONTAINING PROTEIN"/>
    <property type="match status" value="1"/>
</dbReference>
<dbReference type="KEGG" id="lsw:GTO87_06740"/>
<gene>
    <name evidence="1" type="ORF">GTO87_06740</name>
</gene>
<dbReference type="InterPro" id="IPR014975">
    <property type="entry name" value="DUF1836"/>
</dbReference>
<evidence type="ECO:0000313" key="2">
    <source>
        <dbReference type="Proteomes" id="UP000510886"/>
    </source>
</evidence>
<name>A0A7H9EL70_9LACO</name>
<dbReference type="Pfam" id="PF08876">
    <property type="entry name" value="DUF1836"/>
    <property type="match status" value="1"/>
</dbReference>
<protein>
    <submittedName>
        <fullName evidence="1">DUF1836 domain-containing protein</fullName>
    </submittedName>
</protein>
<reference evidence="1 2" key="1">
    <citation type="submission" date="2020-01" db="EMBL/GenBank/DDBJ databases">
        <title>Complete and circular genome sequences of six lactobacillus isolates from horses.</title>
        <authorList>
            <person name="Hassan H.M."/>
        </authorList>
    </citation>
    <scope>NUCLEOTIDE SEQUENCE [LARGE SCALE GENOMIC DNA]</scope>
    <source>
        <strain evidence="1 2">1A</strain>
    </source>
</reference>
<dbReference type="Proteomes" id="UP000510886">
    <property type="component" value="Chromosome"/>
</dbReference>
<organism evidence="1 2">
    <name type="scientific">Ligilactobacillus saerimneri</name>
    <dbReference type="NCBI Taxonomy" id="228229"/>
    <lineage>
        <taxon>Bacteria</taxon>
        <taxon>Bacillati</taxon>
        <taxon>Bacillota</taxon>
        <taxon>Bacilli</taxon>
        <taxon>Lactobacillales</taxon>
        <taxon>Lactobacillaceae</taxon>
        <taxon>Ligilactobacillus</taxon>
    </lineage>
</organism>
<evidence type="ECO:0000313" key="1">
    <source>
        <dbReference type="EMBL" id="QLL78311.1"/>
    </source>
</evidence>
<dbReference type="EMBL" id="CP047418">
    <property type="protein sequence ID" value="QLL78311.1"/>
    <property type="molecule type" value="Genomic_DNA"/>
</dbReference>
<dbReference type="AlphaFoldDB" id="A0A7H9EL70"/>
<dbReference type="PANTHER" id="PTHR40056">
    <property type="entry name" value="HYPOTHETICAL CYTOSOLIC PROTEIN"/>
    <property type="match status" value="1"/>
</dbReference>
<dbReference type="RefSeq" id="WP_027827129.1">
    <property type="nucleotide sequence ID" value="NZ_CANCVW010000019.1"/>
</dbReference>